<dbReference type="RefSeq" id="WP_142443358.1">
    <property type="nucleotide sequence ID" value="NZ_SESI01000002.1"/>
</dbReference>
<dbReference type="GO" id="GO:0016740">
    <property type="term" value="F:transferase activity"/>
    <property type="evidence" value="ECO:0007669"/>
    <property type="project" value="UniProtKB-KW"/>
</dbReference>
<feature type="compositionally biased region" description="Acidic residues" evidence="1">
    <location>
        <begin position="325"/>
        <end position="352"/>
    </location>
</feature>
<dbReference type="Pfam" id="PF00535">
    <property type="entry name" value="Glycos_transf_2"/>
    <property type="match status" value="1"/>
</dbReference>
<evidence type="ECO:0000256" key="2">
    <source>
        <dbReference type="SAM" id="Phobius"/>
    </source>
</evidence>
<comment type="caution">
    <text evidence="4">The sequence shown here is derived from an EMBL/GenBank/DDBJ whole genome shotgun (WGS) entry which is preliminary data.</text>
</comment>
<dbReference type="AlphaFoldDB" id="A0A544QMT5"/>
<dbReference type="InterPro" id="IPR029044">
    <property type="entry name" value="Nucleotide-diphossugar_trans"/>
</dbReference>
<dbReference type="InterPro" id="IPR050256">
    <property type="entry name" value="Glycosyltransferase_2"/>
</dbReference>
<dbReference type="PANTHER" id="PTHR48090">
    <property type="entry name" value="UNDECAPRENYL-PHOSPHATE 4-DEOXY-4-FORMAMIDO-L-ARABINOSE TRANSFERASE-RELATED"/>
    <property type="match status" value="1"/>
</dbReference>
<dbReference type="EMBL" id="SESI01000002">
    <property type="protein sequence ID" value="TQQ80236.1"/>
    <property type="molecule type" value="Genomic_DNA"/>
</dbReference>
<dbReference type="CDD" id="cd04179">
    <property type="entry name" value="DPM_DPG-synthase_like"/>
    <property type="match status" value="1"/>
</dbReference>
<sequence>MYRELTVGVVIPAYNEEGFVGSVIDDLPEFIDRAYVVEDGSTDDTWAEICEHAEARNAAHDGHFEELIVPIQHEENRGVGGAIKTGYQRAREEEIDVTAVLGGDDQMDPEVLTRYLDPIADGVADYTKGNRFARPEDWAAMPRFRLLGNVILSYLTKIASGYWGSMDSQNGYTAISLHALETTDIDGMYEYYGYCNDLLVRLNAAGVRIADVPRSSEYAYTEGWKSHIDYTEYIPRVSAMLLGSFAWRLRRKYLMTSYNPVAPLYAIGTAVTGLGGAGLLKSLVDRDDDSGSWLIATVIGVLTLLYATVADQAANTELEAHLDPNETDESDVTADEAADEPDTGVDDAETDTAVDHASTNAAVDDATAIDDTSTDTPVDADDIPLLANENGEGSEIETATDDPSGETAVEE</sequence>
<organism evidence="4 5">
    <name type="scientific">Halonotius roseus</name>
    <dbReference type="NCBI Taxonomy" id="2511997"/>
    <lineage>
        <taxon>Archaea</taxon>
        <taxon>Methanobacteriati</taxon>
        <taxon>Methanobacteriota</taxon>
        <taxon>Stenosarchaea group</taxon>
        <taxon>Halobacteria</taxon>
        <taxon>Halobacteriales</taxon>
        <taxon>Haloferacaceae</taxon>
        <taxon>Halonotius</taxon>
    </lineage>
</organism>
<feature type="compositionally biased region" description="Acidic residues" evidence="1">
    <location>
        <begin position="392"/>
        <end position="411"/>
    </location>
</feature>
<feature type="transmembrane region" description="Helical" evidence="2">
    <location>
        <begin position="261"/>
        <end position="280"/>
    </location>
</feature>
<feature type="compositionally biased region" description="Low complexity" evidence="1">
    <location>
        <begin position="359"/>
        <end position="376"/>
    </location>
</feature>
<dbReference type="Gene3D" id="3.90.550.10">
    <property type="entry name" value="Spore Coat Polysaccharide Biosynthesis Protein SpsA, Chain A"/>
    <property type="match status" value="1"/>
</dbReference>
<reference evidence="4 5" key="1">
    <citation type="submission" date="2019-02" db="EMBL/GenBank/DDBJ databases">
        <title>Halonotius sp. a new haloqrchaeon isolated from saline water.</title>
        <authorList>
            <person name="Duran-Viseras A."/>
            <person name="Sanchez-Porro C."/>
            <person name="Ventosa A."/>
        </authorList>
    </citation>
    <scope>NUCLEOTIDE SEQUENCE [LARGE SCALE GENOMIC DNA]</scope>
    <source>
        <strain evidence="4 5">F9-27</strain>
    </source>
</reference>
<keyword evidence="2" id="KW-0472">Membrane</keyword>
<dbReference type="PANTHER" id="PTHR48090:SF7">
    <property type="entry name" value="RFBJ PROTEIN"/>
    <property type="match status" value="1"/>
</dbReference>
<keyword evidence="2" id="KW-1133">Transmembrane helix</keyword>
<dbReference type="OrthoDB" id="11098at2157"/>
<keyword evidence="4" id="KW-0808">Transferase</keyword>
<keyword evidence="5" id="KW-1185">Reference proteome</keyword>
<feature type="domain" description="Glycosyltransferase 2-like" evidence="3">
    <location>
        <begin position="9"/>
        <end position="176"/>
    </location>
</feature>
<accession>A0A544QMT5</accession>
<evidence type="ECO:0000259" key="3">
    <source>
        <dbReference type="Pfam" id="PF00535"/>
    </source>
</evidence>
<evidence type="ECO:0000313" key="5">
    <source>
        <dbReference type="Proteomes" id="UP000315385"/>
    </source>
</evidence>
<dbReference type="InterPro" id="IPR001173">
    <property type="entry name" value="Glyco_trans_2-like"/>
</dbReference>
<proteinExistence type="predicted"/>
<feature type="transmembrane region" description="Helical" evidence="2">
    <location>
        <begin position="292"/>
        <end position="309"/>
    </location>
</feature>
<evidence type="ECO:0000256" key="1">
    <source>
        <dbReference type="SAM" id="MobiDB-lite"/>
    </source>
</evidence>
<feature type="region of interest" description="Disordered" evidence="1">
    <location>
        <begin position="318"/>
        <end position="411"/>
    </location>
</feature>
<keyword evidence="2" id="KW-0812">Transmembrane</keyword>
<gene>
    <name evidence="4" type="ORF">EWF95_06990</name>
</gene>
<protein>
    <submittedName>
        <fullName evidence="4">Glycosyltransferase</fullName>
    </submittedName>
</protein>
<evidence type="ECO:0000313" key="4">
    <source>
        <dbReference type="EMBL" id="TQQ80236.1"/>
    </source>
</evidence>
<name>A0A544QMT5_9EURY</name>
<dbReference type="SUPFAM" id="SSF53448">
    <property type="entry name" value="Nucleotide-diphospho-sugar transferases"/>
    <property type="match status" value="1"/>
</dbReference>
<dbReference type="Proteomes" id="UP000315385">
    <property type="component" value="Unassembled WGS sequence"/>
</dbReference>